<keyword evidence="1" id="KW-0732">Signal</keyword>
<feature type="chain" id="PRO_5004201990" description="Transmembrane protein" evidence="1">
    <location>
        <begin position="18"/>
        <end position="139"/>
    </location>
</feature>
<sequence length="139" mass="15030">MRKIAIILIACTVFCAANPQPESTENHQQVLAAGNTQTVLASCFTDQIGMRDNNLYAGNNYAELSINYLNKDFKALGGLPFGYKLQITYKGRSIIATKGDVGAGGPSHPKIDIHKKAAQALGINNCDNFLDQVQIQFIG</sequence>
<proteinExistence type="predicted"/>
<protein>
    <recommendedName>
        <fullName evidence="4">Transmembrane protein</fullName>
    </recommendedName>
</protein>
<dbReference type="GeneID" id="7843211"/>
<evidence type="ECO:0000313" key="2">
    <source>
        <dbReference type="EMBL" id="EAR98778.1"/>
    </source>
</evidence>
<dbReference type="EMBL" id="GG662647">
    <property type="protein sequence ID" value="EAR98778.1"/>
    <property type="molecule type" value="Genomic_DNA"/>
</dbReference>
<dbReference type="OrthoDB" id="292651at2759"/>
<evidence type="ECO:0000313" key="3">
    <source>
        <dbReference type="Proteomes" id="UP000009168"/>
    </source>
</evidence>
<organism evidence="2 3">
    <name type="scientific">Tetrahymena thermophila (strain SB210)</name>
    <dbReference type="NCBI Taxonomy" id="312017"/>
    <lineage>
        <taxon>Eukaryota</taxon>
        <taxon>Sar</taxon>
        <taxon>Alveolata</taxon>
        <taxon>Ciliophora</taxon>
        <taxon>Intramacronucleata</taxon>
        <taxon>Oligohymenophorea</taxon>
        <taxon>Hymenostomatida</taxon>
        <taxon>Tetrahymenina</taxon>
        <taxon>Tetrahymenidae</taxon>
        <taxon>Tetrahymena</taxon>
    </lineage>
</organism>
<dbReference type="InParanoid" id="Q23QW0"/>
<dbReference type="KEGG" id="tet:TTHERM_00249730"/>
<evidence type="ECO:0008006" key="4">
    <source>
        <dbReference type="Google" id="ProtNLM"/>
    </source>
</evidence>
<keyword evidence="3" id="KW-1185">Reference proteome</keyword>
<dbReference type="AlphaFoldDB" id="Q23QW0"/>
<dbReference type="eggNOG" id="ENOG502SPM7">
    <property type="taxonomic scope" value="Eukaryota"/>
</dbReference>
<dbReference type="HOGENOM" id="CLU_1849143_0_0_1"/>
<feature type="signal peptide" evidence="1">
    <location>
        <begin position="1"/>
        <end position="17"/>
    </location>
</feature>
<evidence type="ECO:0000256" key="1">
    <source>
        <dbReference type="SAM" id="SignalP"/>
    </source>
</evidence>
<gene>
    <name evidence="2" type="ORF">TTHERM_00249730</name>
</gene>
<dbReference type="RefSeq" id="XP_001019023.1">
    <property type="nucleotide sequence ID" value="XM_001019023.1"/>
</dbReference>
<reference evidence="3" key="1">
    <citation type="journal article" date="2006" name="PLoS Biol.">
        <title>Macronuclear genome sequence of the ciliate Tetrahymena thermophila, a model eukaryote.</title>
        <authorList>
            <person name="Eisen J.A."/>
            <person name="Coyne R.S."/>
            <person name="Wu M."/>
            <person name="Wu D."/>
            <person name="Thiagarajan M."/>
            <person name="Wortman J.R."/>
            <person name="Badger J.H."/>
            <person name="Ren Q."/>
            <person name="Amedeo P."/>
            <person name="Jones K.M."/>
            <person name="Tallon L.J."/>
            <person name="Delcher A.L."/>
            <person name="Salzberg S.L."/>
            <person name="Silva J.C."/>
            <person name="Haas B.J."/>
            <person name="Majoros W.H."/>
            <person name="Farzad M."/>
            <person name="Carlton J.M."/>
            <person name="Smith R.K. Jr."/>
            <person name="Garg J."/>
            <person name="Pearlman R.E."/>
            <person name="Karrer K.M."/>
            <person name="Sun L."/>
            <person name="Manning G."/>
            <person name="Elde N.C."/>
            <person name="Turkewitz A.P."/>
            <person name="Asai D.J."/>
            <person name="Wilkes D.E."/>
            <person name="Wang Y."/>
            <person name="Cai H."/>
            <person name="Collins K."/>
            <person name="Stewart B.A."/>
            <person name="Lee S.R."/>
            <person name="Wilamowska K."/>
            <person name="Weinberg Z."/>
            <person name="Ruzzo W.L."/>
            <person name="Wloga D."/>
            <person name="Gaertig J."/>
            <person name="Frankel J."/>
            <person name="Tsao C.-C."/>
            <person name="Gorovsky M.A."/>
            <person name="Keeling P.J."/>
            <person name="Waller R.F."/>
            <person name="Patron N.J."/>
            <person name="Cherry J.M."/>
            <person name="Stover N.A."/>
            <person name="Krieger C.J."/>
            <person name="del Toro C."/>
            <person name="Ryder H.F."/>
            <person name="Williamson S.C."/>
            <person name="Barbeau R.A."/>
            <person name="Hamilton E.P."/>
            <person name="Orias E."/>
        </authorList>
    </citation>
    <scope>NUCLEOTIDE SEQUENCE [LARGE SCALE GENOMIC DNA]</scope>
    <source>
        <strain evidence="3">SB210</strain>
    </source>
</reference>
<accession>Q23QW0</accession>
<name>Q23QW0_TETTS</name>
<dbReference type="Proteomes" id="UP000009168">
    <property type="component" value="Unassembled WGS sequence"/>
</dbReference>